<dbReference type="AlphaFoldDB" id="A0A640T9R6"/>
<dbReference type="PROSITE" id="PS01081">
    <property type="entry name" value="HTH_TETR_1"/>
    <property type="match status" value="1"/>
</dbReference>
<dbReference type="Pfam" id="PF00440">
    <property type="entry name" value="TetR_N"/>
    <property type="match status" value="1"/>
</dbReference>
<keyword evidence="1" id="KW-0678">Repressor</keyword>
<protein>
    <submittedName>
        <fullName evidence="7">TetR family transcriptional regulator</fullName>
    </submittedName>
</protein>
<keyword evidence="3 5" id="KW-0238">DNA-binding</keyword>
<comment type="caution">
    <text evidence="7">The sequence shown here is derived from an EMBL/GenBank/DDBJ whole genome shotgun (WGS) entry which is preliminary data.</text>
</comment>
<dbReference type="PROSITE" id="PS50977">
    <property type="entry name" value="HTH_TETR_2"/>
    <property type="match status" value="1"/>
</dbReference>
<evidence type="ECO:0000313" key="8">
    <source>
        <dbReference type="Proteomes" id="UP000430079"/>
    </source>
</evidence>
<evidence type="ECO:0000313" key="7">
    <source>
        <dbReference type="EMBL" id="GFE18415.1"/>
    </source>
</evidence>
<dbReference type="Gene3D" id="1.10.357.10">
    <property type="entry name" value="Tetracycline Repressor, domain 2"/>
    <property type="match status" value="1"/>
</dbReference>
<dbReference type="RefSeq" id="WP_190142607.1">
    <property type="nucleotide sequence ID" value="NZ_BLIO01000001.1"/>
</dbReference>
<evidence type="ECO:0000256" key="3">
    <source>
        <dbReference type="ARBA" id="ARBA00023125"/>
    </source>
</evidence>
<dbReference type="GO" id="GO:0000976">
    <property type="term" value="F:transcription cis-regulatory region binding"/>
    <property type="evidence" value="ECO:0007669"/>
    <property type="project" value="TreeGrafter"/>
</dbReference>
<keyword evidence="4" id="KW-0804">Transcription</keyword>
<proteinExistence type="predicted"/>
<accession>A0A640T9R6</accession>
<dbReference type="SUPFAM" id="SSF48498">
    <property type="entry name" value="Tetracyclin repressor-like, C-terminal domain"/>
    <property type="match status" value="1"/>
</dbReference>
<dbReference type="InterPro" id="IPR050109">
    <property type="entry name" value="HTH-type_TetR-like_transc_reg"/>
</dbReference>
<dbReference type="InterPro" id="IPR009057">
    <property type="entry name" value="Homeodomain-like_sf"/>
</dbReference>
<feature type="DNA-binding region" description="H-T-H motif" evidence="5">
    <location>
        <begin position="31"/>
        <end position="50"/>
    </location>
</feature>
<dbReference type="InterPro" id="IPR036271">
    <property type="entry name" value="Tet_transcr_reg_TetR-rel_C_sf"/>
</dbReference>
<dbReference type="PANTHER" id="PTHR30055:SF234">
    <property type="entry name" value="HTH-TYPE TRANSCRIPTIONAL REGULATOR BETI"/>
    <property type="match status" value="1"/>
</dbReference>
<name>A0A640T9R6_9ACTN</name>
<dbReference type="Pfam" id="PF13977">
    <property type="entry name" value="TetR_C_6"/>
    <property type="match status" value="1"/>
</dbReference>
<evidence type="ECO:0000256" key="1">
    <source>
        <dbReference type="ARBA" id="ARBA00022491"/>
    </source>
</evidence>
<dbReference type="InterPro" id="IPR001647">
    <property type="entry name" value="HTH_TetR"/>
</dbReference>
<dbReference type="InterPro" id="IPR039538">
    <property type="entry name" value="BetI_C"/>
</dbReference>
<keyword evidence="2" id="KW-0805">Transcription regulation</keyword>
<dbReference type="InterPro" id="IPR023772">
    <property type="entry name" value="DNA-bd_HTH_TetR-type_CS"/>
</dbReference>
<dbReference type="EMBL" id="BLIO01000001">
    <property type="protein sequence ID" value="GFE18415.1"/>
    <property type="molecule type" value="Genomic_DNA"/>
</dbReference>
<keyword evidence="8" id="KW-1185">Reference proteome</keyword>
<gene>
    <name evidence="7" type="ORF">Sgleb_64620</name>
</gene>
<dbReference type="SUPFAM" id="SSF46689">
    <property type="entry name" value="Homeodomain-like"/>
    <property type="match status" value="1"/>
</dbReference>
<evidence type="ECO:0000256" key="2">
    <source>
        <dbReference type="ARBA" id="ARBA00023015"/>
    </source>
</evidence>
<evidence type="ECO:0000256" key="5">
    <source>
        <dbReference type="PROSITE-ProRule" id="PRU00335"/>
    </source>
</evidence>
<sequence>MPKQVDREARRREVVDALFRVAVRDGLQRASLRAVADEARLNIGSVRHYFAGQEELIRFAMRSMVDRVGDRLQRRIDEFGELDGLSGPRIRRFAVELLSELLPLDDRRRAEVTVLVDFSTAARTDPALDGLAHETAVATRALVRRILTRLDSAGELRPGLHVETETERLTSLLDGLAFTAVLRPEVLDDRTCATVLRAHLDDLGPAAD</sequence>
<evidence type="ECO:0000256" key="4">
    <source>
        <dbReference type="ARBA" id="ARBA00023163"/>
    </source>
</evidence>
<feature type="domain" description="HTH tetR-type" evidence="6">
    <location>
        <begin position="8"/>
        <end position="68"/>
    </location>
</feature>
<dbReference type="GO" id="GO:0003700">
    <property type="term" value="F:DNA-binding transcription factor activity"/>
    <property type="evidence" value="ECO:0007669"/>
    <property type="project" value="TreeGrafter"/>
</dbReference>
<organism evidence="7 8">
    <name type="scientific">Streptomyces glebosus</name>
    <dbReference type="NCBI Taxonomy" id="249580"/>
    <lineage>
        <taxon>Bacteria</taxon>
        <taxon>Bacillati</taxon>
        <taxon>Actinomycetota</taxon>
        <taxon>Actinomycetes</taxon>
        <taxon>Kitasatosporales</taxon>
        <taxon>Streptomycetaceae</taxon>
        <taxon>Streptomyces</taxon>
    </lineage>
</organism>
<evidence type="ECO:0000259" key="6">
    <source>
        <dbReference type="PROSITE" id="PS50977"/>
    </source>
</evidence>
<reference evidence="7 8" key="1">
    <citation type="submission" date="2019-12" db="EMBL/GenBank/DDBJ databases">
        <title>Whole genome shotgun sequence of Streptomyces hygroscopicus subsp. glebosus NBRC 13786.</title>
        <authorList>
            <person name="Ichikawa N."/>
            <person name="Kimura A."/>
            <person name="Kitahashi Y."/>
            <person name="Komaki H."/>
            <person name="Tamura T."/>
        </authorList>
    </citation>
    <scope>NUCLEOTIDE SEQUENCE [LARGE SCALE GENOMIC DNA]</scope>
    <source>
        <strain evidence="7 8">NBRC 13786</strain>
    </source>
</reference>
<dbReference type="PANTHER" id="PTHR30055">
    <property type="entry name" value="HTH-TYPE TRANSCRIPTIONAL REGULATOR RUTR"/>
    <property type="match status" value="1"/>
</dbReference>
<dbReference type="Proteomes" id="UP000430079">
    <property type="component" value="Unassembled WGS sequence"/>
</dbReference>